<gene>
    <name evidence="2" type="ORF">PLEPLA_LOCUS39885</name>
</gene>
<protein>
    <submittedName>
        <fullName evidence="2">Uncharacterized protein</fullName>
    </submittedName>
</protein>
<dbReference type="Proteomes" id="UP001153269">
    <property type="component" value="Unassembled WGS sequence"/>
</dbReference>
<dbReference type="AlphaFoldDB" id="A0A9N7Z6I5"/>
<reference evidence="2" key="1">
    <citation type="submission" date="2020-03" db="EMBL/GenBank/DDBJ databases">
        <authorList>
            <person name="Weist P."/>
        </authorList>
    </citation>
    <scope>NUCLEOTIDE SEQUENCE</scope>
</reference>
<name>A0A9N7Z6I5_PLEPL</name>
<feature type="compositionally biased region" description="Basic and acidic residues" evidence="1">
    <location>
        <begin position="118"/>
        <end position="129"/>
    </location>
</feature>
<evidence type="ECO:0000313" key="3">
    <source>
        <dbReference type="Proteomes" id="UP001153269"/>
    </source>
</evidence>
<sequence length="187" mass="20587">MPCTALSSSPCNDRFPGTSSKLRLSWETQQTFLAVTLDAHGHITHGDEKRLQLSPAAAAGFLLADDLFILLEVPVAFRPRNFSSNSKVPADKCFHCRLKTSGDYHNKRFHSVQQAAKPLERGPPHERRVPPAGDVAEVIREKGSTRVQSRRRRPLYPVPSNLSPPSAPATDTTPRPKRKKAPAPATP</sequence>
<accession>A0A9N7Z6I5</accession>
<keyword evidence="3" id="KW-1185">Reference proteome</keyword>
<proteinExistence type="predicted"/>
<dbReference type="EMBL" id="CADEAL010004117">
    <property type="protein sequence ID" value="CAB1452146.1"/>
    <property type="molecule type" value="Genomic_DNA"/>
</dbReference>
<feature type="region of interest" description="Disordered" evidence="1">
    <location>
        <begin position="117"/>
        <end position="187"/>
    </location>
</feature>
<evidence type="ECO:0000313" key="2">
    <source>
        <dbReference type="EMBL" id="CAB1452146.1"/>
    </source>
</evidence>
<organism evidence="2 3">
    <name type="scientific">Pleuronectes platessa</name>
    <name type="common">European plaice</name>
    <dbReference type="NCBI Taxonomy" id="8262"/>
    <lineage>
        <taxon>Eukaryota</taxon>
        <taxon>Metazoa</taxon>
        <taxon>Chordata</taxon>
        <taxon>Craniata</taxon>
        <taxon>Vertebrata</taxon>
        <taxon>Euteleostomi</taxon>
        <taxon>Actinopterygii</taxon>
        <taxon>Neopterygii</taxon>
        <taxon>Teleostei</taxon>
        <taxon>Neoteleostei</taxon>
        <taxon>Acanthomorphata</taxon>
        <taxon>Carangaria</taxon>
        <taxon>Pleuronectiformes</taxon>
        <taxon>Pleuronectoidei</taxon>
        <taxon>Pleuronectidae</taxon>
        <taxon>Pleuronectes</taxon>
    </lineage>
</organism>
<comment type="caution">
    <text evidence="2">The sequence shown here is derived from an EMBL/GenBank/DDBJ whole genome shotgun (WGS) entry which is preliminary data.</text>
</comment>
<evidence type="ECO:0000256" key="1">
    <source>
        <dbReference type="SAM" id="MobiDB-lite"/>
    </source>
</evidence>